<keyword evidence="6 7" id="KW-0472">Membrane</keyword>
<feature type="transmembrane region" description="Helical" evidence="7">
    <location>
        <begin position="33"/>
        <end position="50"/>
    </location>
</feature>
<comment type="subcellular location">
    <subcellularLocation>
        <location evidence="1">Membrane</location>
        <topology evidence="1">Multi-pass membrane protein</topology>
    </subcellularLocation>
</comment>
<feature type="transmembrane region" description="Helical" evidence="7">
    <location>
        <begin position="125"/>
        <end position="145"/>
    </location>
</feature>
<reference evidence="9 10" key="1">
    <citation type="submission" date="2019-06" db="EMBL/GenBank/DDBJ databases">
        <title>Genomic Encyclopedia of Type Strains, Phase IV (KMG-V): Genome sequencing to study the core and pangenomes of soil and plant-associated prokaryotes.</title>
        <authorList>
            <person name="Whitman W."/>
        </authorList>
    </citation>
    <scope>NUCLEOTIDE SEQUENCE [LARGE SCALE GENOMIC DNA]</scope>
    <source>
        <strain evidence="9 10">BR 11140</strain>
    </source>
</reference>
<dbReference type="OrthoDB" id="9784658at2"/>
<dbReference type="Proteomes" id="UP000318050">
    <property type="component" value="Unassembled WGS sequence"/>
</dbReference>
<evidence type="ECO:0000313" key="10">
    <source>
        <dbReference type="Proteomes" id="UP000318050"/>
    </source>
</evidence>
<evidence type="ECO:0000259" key="8">
    <source>
        <dbReference type="PROSITE" id="PS50850"/>
    </source>
</evidence>
<dbReference type="SUPFAM" id="SSF103473">
    <property type="entry name" value="MFS general substrate transporter"/>
    <property type="match status" value="1"/>
</dbReference>
<dbReference type="EMBL" id="VITT01000023">
    <property type="protein sequence ID" value="TWB50664.1"/>
    <property type="molecule type" value="Genomic_DNA"/>
</dbReference>
<dbReference type="InterPro" id="IPR011701">
    <property type="entry name" value="MFS"/>
</dbReference>
<dbReference type="GO" id="GO:0022857">
    <property type="term" value="F:transmembrane transporter activity"/>
    <property type="evidence" value="ECO:0007669"/>
    <property type="project" value="InterPro"/>
</dbReference>
<feature type="transmembrane region" description="Helical" evidence="7">
    <location>
        <begin position="400"/>
        <end position="424"/>
    </location>
</feature>
<feature type="transmembrane region" description="Helical" evidence="7">
    <location>
        <begin position="274"/>
        <end position="291"/>
    </location>
</feature>
<name>A0A560I0A1_9PROT</name>
<sequence>MTTHSQKAPAGMTGTRNVVDLIDSSAWSGYQKLLLLLVSMAVLLDGFDNQSLGFALPNILRDWGLAKADLAPALAAAQFGMLAGAIGGGAVGDRVGRKVALVGSVLLFGLCTVMIGFAANALHLLILRFVAGIGMGATFPNVAALAAEFTPARHRSLAVVFSIVCVPLGGVIGGVTASVVMPIYGWRALFLLAGVTTMGIVVLLIVALPESVRFLSSKGGQDYKVRSILQRMGMTAGGDKEVLYDVIDAPKEISPLSRSQHDSIFGRDLRSDTFFLWIAFFFSLASVYAAFNWLPTLLVEGGHDIAVASRGLAAFNMGGVVTALLGGAAIGRFGSKRTTLAMAAAAGGVAILLATFQNHYSSIYVVFILLALEGGFVNGVQTTLYAVASHIYPTAVRARGVGTATGLGRIGAVTSSLAGAAIIGAGGAVAFHWSIAAVMMVVGGSLAMVKRHPGPLHQ</sequence>
<dbReference type="PANTHER" id="PTHR23511:SF34">
    <property type="entry name" value="SYNAPTIC VESICLE GLYCOPROTEIN 2"/>
    <property type="match status" value="1"/>
</dbReference>
<comment type="caution">
    <text evidence="9">The sequence shown here is derived from an EMBL/GenBank/DDBJ whole genome shotgun (WGS) entry which is preliminary data.</text>
</comment>
<evidence type="ECO:0000256" key="7">
    <source>
        <dbReference type="SAM" id="Phobius"/>
    </source>
</evidence>
<feature type="transmembrane region" description="Helical" evidence="7">
    <location>
        <begin position="157"/>
        <end position="180"/>
    </location>
</feature>
<keyword evidence="5 7" id="KW-1133">Transmembrane helix</keyword>
<evidence type="ECO:0000256" key="2">
    <source>
        <dbReference type="ARBA" id="ARBA00010992"/>
    </source>
</evidence>
<feature type="transmembrane region" description="Helical" evidence="7">
    <location>
        <begin position="311"/>
        <end position="331"/>
    </location>
</feature>
<accession>A0A560I0A1</accession>
<feature type="transmembrane region" description="Helical" evidence="7">
    <location>
        <begin position="363"/>
        <end position="388"/>
    </location>
</feature>
<evidence type="ECO:0000256" key="6">
    <source>
        <dbReference type="ARBA" id="ARBA00023136"/>
    </source>
</evidence>
<protein>
    <submittedName>
        <fullName evidence="9">AAHS family 4-hydroxybenzoate transporter-like MFS transporter</fullName>
    </submittedName>
</protein>
<dbReference type="InterPro" id="IPR020846">
    <property type="entry name" value="MFS_dom"/>
</dbReference>
<evidence type="ECO:0000256" key="1">
    <source>
        <dbReference type="ARBA" id="ARBA00004141"/>
    </source>
</evidence>
<feature type="transmembrane region" description="Helical" evidence="7">
    <location>
        <begin position="99"/>
        <end position="119"/>
    </location>
</feature>
<dbReference type="PROSITE" id="PS50850">
    <property type="entry name" value="MFS"/>
    <property type="match status" value="1"/>
</dbReference>
<organism evidence="9 10">
    <name type="scientific">Nitrospirillum amazonense</name>
    <dbReference type="NCBI Taxonomy" id="28077"/>
    <lineage>
        <taxon>Bacteria</taxon>
        <taxon>Pseudomonadati</taxon>
        <taxon>Pseudomonadota</taxon>
        <taxon>Alphaproteobacteria</taxon>
        <taxon>Rhodospirillales</taxon>
        <taxon>Azospirillaceae</taxon>
        <taxon>Nitrospirillum</taxon>
    </lineage>
</organism>
<dbReference type="InterPro" id="IPR036259">
    <property type="entry name" value="MFS_trans_sf"/>
</dbReference>
<evidence type="ECO:0000256" key="5">
    <source>
        <dbReference type="ARBA" id="ARBA00022989"/>
    </source>
</evidence>
<gene>
    <name evidence="9" type="ORF">FBZ92_12384</name>
</gene>
<proteinExistence type="inferred from homology"/>
<dbReference type="GO" id="GO:0016020">
    <property type="term" value="C:membrane"/>
    <property type="evidence" value="ECO:0007669"/>
    <property type="project" value="UniProtKB-SubCell"/>
</dbReference>
<feature type="transmembrane region" description="Helical" evidence="7">
    <location>
        <begin position="430"/>
        <end position="449"/>
    </location>
</feature>
<evidence type="ECO:0000256" key="3">
    <source>
        <dbReference type="ARBA" id="ARBA00022448"/>
    </source>
</evidence>
<feature type="transmembrane region" description="Helical" evidence="7">
    <location>
        <begin position="186"/>
        <end position="208"/>
    </location>
</feature>
<feature type="domain" description="Major facilitator superfamily (MFS) profile" evidence="8">
    <location>
        <begin position="34"/>
        <end position="451"/>
    </location>
</feature>
<keyword evidence="4 7" id="KW-0812">Transmembrane</keyword>
<dbReference type="AlphaFoldDB" id="A0A560I0A1"/>
<dbReference type="Gene3D" id="1.20.1250.20">
    <property type="entry name" value="MFS general substrate transporter like domains"/>
    <property type="match status" value="1"/>
</dbReference>
<feature type="transmembrane region" description="Helical" evidence="7">
    <location>
        <begin position="338"/>
        <end position="357"/>
    </location>
</feature>
<keyword evidence="3" id="KW-0813">Transport</keyword>
<evidence type="ECO:0000256" key="4">
    <source>
        <dbReference type="ARBA" id="ARBA00022692"/>
    </source>
</evidence>
<dbReference type="InterPro" id="IPR005829">
    <property type="entry name" value="Sugar_transporter_CS"/>
</dbReference>
<comment type="similarity">
    <text evidence="2">Belongs to the major facilitator superfamily. Sugar transporter (TC 2.A.1.1) family.</text>
</comment>
<dbReference type="Pfam" id="PF07690">
    <property type="entry name" value="MFS_1"/>
    <property type="match status" value="2"/>
</dbReference>
<dbReference type="PROSITE" id="PS00217">
    <property type="entry name" value="SUGAR_TRANSPORT_2"/>
    <property type="match status" value="1"/>
</dbReference>
<evidence type="ECO:0000313" key="9">
    <source>
        <dbReference type="EMBL" id="TWB50664.1"/>
    </source>
</evidence>
<dbReference type="PANTHER" id="PTHR23511">
    <property type="entry name" value="SYNAPTIC VESICLE GLYCOPROTEIN 2"/>
    <property type="match status" value="1"/>
</dbReference>
<feature type="transmembrane region" description="Helical" evidence="7">
    <location>
        <begin position="70"/>
        <end position="92"/>
    </location>
</feature>